<feature type="repeat" description="NHL" evidence="2">
    <location>
        <begin position="158"/>
        <end position="189"/>
    </location>
</feature>
<evidence type="ECO:0000256" key="2">
    <source>
        <dbReference type="PROSITE-ProRule" id="PRU00504"/>
    </source>
</evidence>
<keyword evidence="1" id="KW-0677">Repeat</keyword>
<evidence type="ECO:0000313" key="5">
    <source>
        <dbReference type="Proteomes" id="UP001139000"/>
    </source>
</evidence>
<dbReference type="PANTHER" id="PTHR13833">
    <property type="match status" value="1"/>
</dbReference>
<dbReference type="PROSITE" id="PS51125">
    <property type="entry name" value="NHL"/>
    <property type="match status" value="2"/>
</dbReference>
<dbReference type="InterPro" id="IPR011042">
    <property type="entry name" value="6-blade_b-propeller_TolB-like"/>
</dbReference>
<feature type="domain" description="Teneurin NHL" evidence="3">
    <location>
        <begin position="247"/>
        <end position="292"/>
    </location>
</feature>
<proteinExistence type="predicted"/>
<comment type="caution">
    <text evidence="4">The sequence shown here is derived from an EMBL/GenBank/DDBJ whole genome shotgun (WGS) entry which is preliminary data.</text>
</comment>
<dbReference type="CDD" id="cd14953">
    <property type="entry name" value="NHL_like_1"/>
    <property type="match status" value="1"/>
</dbReference>
<evidence type="ECO:0000256" key="1">
    <source>
        <dbReference type="ARBA" id="ARBA00022737"/>
    </source>
</evidence>
<dbReference type="RefSeq" id="WP_234655037.1">
    <property type="nucleotide sequence ID" value="NZ_CP094997.1"/>
</dbReference>
<accession>A0A9X1PLL1</accession>
<reference evidence="4" key="1">
    <citation type="submission" date="2021-12" db="EMBL/GenBank/DDBJ databases">
        <title>Novel species in genus Dyadobacter.</title>
        <authorList>
            <person name="Ma C."/>
        </authorList>
    </citation>
    <scope>NUCLEOTIDE SEQUENCE</scope>
    <source>
        <strain evidence="4">LJ419</strain>
    </source>
</reference>
<dbReference type="EMBL" id="JAJTTC010000001">
    <property type="protein sequence ID" value="MCF0061773.1"/>
    <property type="molecule type" value="Genomic_DNA"/>
</dbReference>
<gene>
    <name evidence="4" type="ORF">LXM26_09725</name>
</gene>
<dbReference type="AlphaFoldDB" id="A0A9X1PLL1"/>
<dbReference type="Gene3D" id="2.120.10.30">
    <property type="entry name" value="TolB, C-terminal domain"/>
    <property type="match status" value="3"/>
</dbReference>
<dbReference type="Pfam" id="PF25021">
    <property type="entry name" value="TEN_NHL"/>
    <property type="match status" value="1"/>
</dbReference>
<feature type="repeat" description="NHL" evidence="2">
    <location>
        <begin position="105"/>
        <end position="135"/>
    </location>
</feature>
<dbReference type="InterPro" id="IPR001258">
    <property type="entry name" value="NHL_repeat"/>
</dbReference>
<sequence length="336" mass="34609">MALLIAGSCSSIVENVEPPPADEVLRPYTVSTLAGSGIYGFADGDGKDAAFSDAYGLTTDAAGNVYVADGNNNRIRKITPHGIVTTVAGDSIFGSNDGSVSEALFSYPHGLVVDGNGNVFVADSGNSLIRKISRDGVVSTIAGNGVIGFKNGVGKAAQFNFPADLVLDPQGNLYVSDGANHCIRKVTQDGTVSTFATGFGFPEGIEIDKVGNLYVADTGGFVIRKVTPEGAVSVLAGSTSEIGYIDGKGGEVRFHNPEGIAIDKDGNLYIGDLNSAIRKVTPEGIVSTIAGNGTVGFADGAADEAKFNQPSGIAMDAAGNIFVADVRNSRIRKIHR</sequence>
<dbReference type="SUPFAM" id="SSF101898">
    <property type="entry name" value="NHL repeat"/>
    <property type="match status" value="1"/>
</dbReference>
<dbReference type="InterPro" id="IPR056822">
    <property type="entry name" value="TEN_NHL"/>
</dbReference>
<keyword evidence="5" id="KW-1185">Reference proteome</keyword>
<organism evidence="4 5">
    <name type="scientific">Dyadobacter chenwenxiniae</name>
    <dbReference type="NCBI Taxonomy" id="2906456"/>
    <lineage>
        <taxon>Bacteria</taxon>
        <taxon>Pseudomonadati</taxon>
        <taxon>Bacteroidota</taxon>
        <taxon>Cytophagia</taxon>
        <taxon>Cytophagales</taxon>
        <taxon>Spirosomataceae</taxon>
        <taxon>Dyadobacter</taxon>
    </lineage>
</organism>
<evidence type="ECO:0000259" key="3">
    <source>
        <dbReference type="Pfam" id="PF25021"/>
    </source>
</evidence>
<protein>
    <recommendedName>
        <fullName evidence="3">Teneurin NHL domain-containing protein</fullName>
    </recommendedName>
</protein>
<dbReference type="Proteomes" id="UP001139000">
    <property type="component" value="Unassembled WGS sequence"/>
</dbReference>
<dbReference type="PANTHER" id="PTHR13833:SF71">
    <property type="entry name" value="NHL DOMAIN-CONTAINING PROTEIN"/>
    <property type="match status" value="1"/>
</dbReference>
<dbReference type="Pfam" id="PF01436">
    <property type="entry name" value="NHL"/>
    <property type="match status" value="3"/>
</dbReference>
<evidence type="ECO:0000313" key="4">
    <source>
        <dbReference type="EMBL" id="MCF0061773.1"/>
    </source>
</evidence>
<name>A0A9X1PLL1_9BACT</name>